<keyword evidence="2" id="KW-1003">Cell membrane</keyword>
<evidence type="ECO:0000256" key="5">
    <source>
        <dbReference type="ARBA" id="ARBA00023136"/>
    </source>
</evidence>
<evidence type="ECO:0000313" key="10">
    <source>
        <dbReference type="Proteomes" id="UP000238164"/>
    </source>
</evidence>
<evidence type="ECO:0000313" key="9">
    <source>
        <dbReference type="EMBL" id="SPD87551.1"/>
    </source>
</evidence>
<dbReference type="InterPro" id="IPR010432">
    <property type="entry name" value="RDD"/>
</dbReference>
<proteinExistence type="predicted"/>
<dbReference type="GO" id="GO:0005886">
    <property type="term" value="C:plasma membrane"/>
    <property type="evidence" value="ECO:0007669"/>
    <property type="project" value="UniProtKB-SubCell"/>
</dbReference>
<dbReference type="EMBL" id="LT985188">
    <property type="protein sequence ID" value="SPD87551.1"/>
    <property type="molecule type" value="Genomic_DNA"/>
</dbReference>
<gene>
    <name evidence="9" type="ORF">MPLG2_2521</name>
</gene>
<evidence type="ECO:0000256" key="2">
    <source>
        <dbReference type="ARBA" id="ARBA00022475"/>
    </source>
</evidence>
<keyword evidence="5 7" id="KW-0472">Membrane</keyword>
<dbReference type="OrthoDB" id="9793824at2"/>
<organism evidence="9 10">
    <name type="scientific">Micropruina glycogenica</name>
    <dbReference type="NCBI Taxonomy" id="75385"/>
    <lineage>
        <taxon>Bacteria</taxon>
        <taxon>Bacillati</taxon>
        <taxon>Actinomycetota</taxon>
        <taxon>Actinomycetes</taxon>
        <taxon>Propionibacteriales</taxon>
        <taxon>Nocardioidaceae</taxon>
        <taxon>Micropruina</taxon>
    </lineage>
</organism>
<dbReference type="AlphaFoldDB" id="A0A2N9JJ35"/>
<feature type="transmembrane region" description="Helical" evidence="7">
    <location>
        <begin position="227"/>
        <end position="246"/>
    </location>
</feature>
<evidence type="ECO:0000259" key="8">
    <source>
        <dbReference type="Pfam" id="PF06271"/>
    </source>
</evidence>
<accession>A0A2N9JJ35</accession>
<feature type="domain" description="RDD" evidence="8">
    <location>
        <begin position="216"/>
        <end position="338"/>
    </location>
</feature>
<feature type="compositionally biased region" description="Low complexity" evidence="6">
    <location>
        <begin position="103"/>
        <end position="162"/>
    </location>
</feature>
<protein>
    <recommendedName>
        <fullName evidence="8">RDD domain-containing protein</fullName>
    </recommendedName>
</protein>
<sequence length="351" mass="36240">MTNQPGNNDQKPTESDEGSTPPPYSPPGYTPPGADAGQGQQSGYTPPSYSAPSGSDAPAAGGYTPPSYGAPSGSDAPAAGGYTPPGYGAPSGSDQSFGQTPSYGAQGQESYGQQQPEYGQQPGYGQQQPEYGQQPQYGQQQPGYGQEQPGYGQQPPAAPYGAPAGGYGPNATGGYDPNAGAQTPYGAPNAGYGAPSPYGAPGGYQPNPYAPSGPVLATWGRRALGGLIDFVAPGIVVSMIIGLIFADRTSSVANLLSTVLTLGFWCYNTGYRLATTGYSFGHKIAQVRVVMADSGQTPTVNTAVLRAVCHLLDSWACLIGWLFPLWDAKKQTFADKITKTVSLDERNAGQR</sequence>
<feature type="compositionally biased region" description="Low complexity" evidence="6">
    <location>
        <begin position="46"/>
        <end position="90"/>
    </location>
</feature>
<dbReference type="Pfam" id="PF06271">
    <property type="entry name" value="RDD"/>
    <property type="match status" value="1"/>
</dbReference>
<reference evidence="9 10" key="1">
    <citation type="submission" date="2018-02" db="EMBL/GenBank/DDBJ databases">
        <authorList>
            <person name="Cohen D.B."/>
            <person name="Kent A.D."/>
        </authorList>
    </citation>
    <scope>NUCLEOTIDE SEQUENCE [LARGE SCALE GENOMIC DNA]</scope>
    <source>
        <strain evidence="9">1</strain>
    </source>
</reference>
<name>A0A2N9JJ35_9ACTN</name>
<dbReference type="PANTHER" id="PTHR36115">
    <property type="entry name" value="PROLINE-RICH ANTIGEN HOMOLOG-RELATED"/>
    <property type="match status" value="1"/>
</dbReference>
<feature type="compositionally biased region" description="Pro residues" evidence="6">
    <location>
        <begin position="20"/>
        <end position="30"/>
    </location>
</feature>
<keyword evidence="3 7" id="KW-0812">Transmembrane</keyword>
<dbReference type="InterPro" id="IPR051791">
    <property type="entry name" value="Pra-immunoreactive"/>
</dbReference>
<evidence type="ECO:0000256" key="7">
    <source>
        <dbReference type="SAM" id="Phobius"/>
    </source>
</evidence>
<dbReference type="KEGG" id="mgg:MPLG2_2521"/>
<evidence type="ECO:0000256" key="3">
    <source>
        <dbReference type="ARBA" id="ARBA00022692"/>
    </source>
</evidence>
<evidence type="ECO:0000256" key="1">
    <source>
        <dbReference type="ARBA" id="ARBA00004651"/>
    </source>
</evidence>
<feature type="region of interest" description="Disordered" evidence="6">
    <location>
        <begin position="1"/>
        <end position="182"/>
    </location>
</feature>
<feature type="compositionally biased region" description="Polar residues" evidence="6">
    <location>
        <begin position="92"/>
        <end position="102"/>
    </location>
</feature>
<feature type="compositionally biased region" description="Polar residues" evidence="6">
    <location>
        <begin position="1"/>
        <end position="10"/>
    </location>
</feature>
<dbReference type="PANTHER" id="PTHR36115:SF6">
    <property type="entry name" value="PROLINE-RICH ANTIGEN HOMOLOG"/>
    <property type="match status" value="1"/>
</dbReference>
<dbReference type="RefSeq" id="WP_105186258.1">
    <property type="nucleotide sequence ID" value="NZ_BAAAGO010000031.1"/>
</dbReference>
<keyword evidence="10" id="KW-1185">Reference proteome</keyword>
<feature type="transmembrane region" description="Helical" evidence="7">
    <location>
        <begin position="252"/>
        <end position="274"/>
    </location>
</feature>
<dbReference type="Proteomes" id="UP000238164">
    <property type="component" value="Chromosome 1"/>
</dbReference>
<evidence type="ECO:0000256" key="4">
    <source>
        <dbReference type="ARBA" id="ARBA00022989"/>
    </source>
</evidence>
<comment type="subcellular location">
    <subcellularLocation>
        <location evidence="1">Cell membrane</location>
        <topology evidence="1">Multi-pass membrane protein</topology>
    </subcellularLocation>
</comment>
<keyword evidence="4 7" id="KW-1133">Transmembrane helix</keyword>
<evidence type="ECO:0000256" key="6">
    <source>
        <dbReference type="SAM" id="MobiDB-lite"/>
    </source>
</evidence>